<dbReference type="GO" id="GO:0016251">
    <property type="term" value="F:RNA polymerase II general transcription initiation factor activity"/>
    <property type="evidence" value="ECO:0007669"/>
    <property type="project" value="TreeGrafter"/>
</dbReference>
<dbReference type="GO" id="GO:0005674">
    <property type="term" value="C:transcription factor TFIIF complex"/>
    <property type="evidence" value="ECO:0007669"/>
    <property type="project" value="TreeGrafter"/>
</dbReference>
<keyword evidence="4" id="KW-0238">DNA-binding</keyword>
<proteinExistence type="inferred from homology"/>
<feature type="region of interest" description="Disordered" evidence="7">
    <location>
        <begin position="1"/>
        <end position="57"/>
    </location>
</feature>
<evidence type="ECO:0000313" key="8">
    <source>
        <dbReference type="EMBL" id="PPQ98527.1"/>
    </source>
</evidence>
<evidence type="ECO:0000256" key="2">
    <source>
        <dbReference type="ARBA" id="ARBA00005249"/>
    </source>
</evidence>
<feature type="compositionally biased region" description="Acidic residues" evidence="7">
    <location>
        <begin position="416"/>
        <end position="426"/>
    </location>
</feature>
<evidence type="ECO:0000256" key="3">
    <source>
        <dbReference type="ARBA" id="ARBA00023015"/>
    </source>
</evidence>
<organism evidence="8 9">
    <name type="scientific">Panaeolus cyanescens</name>
    <dbReference type="NCBI Taxonomy" id="181874"/>
    <lineage>
        <taxon>Eukaryota</taxon>
        <taxon>Fungi</taxon>
        <taxon>Dikarya</taxon>
        <taxon>Basidiomycota</taxon>
        <taxon>Agaricomycotina</taxon>
        <taxon>Agaricomycetes</taxon>
        <taxon>Agaricomycetidae</taxon>
        <taxon>Agaricales</taxon>
        <taxon>Agaricineae</taxon>
        <taxon>Galeropsidaceae</taxon>
        <taxon>Panaeolus</taxon>
    </lineage>
</organism>
<feature type="compositionally biased region" description="Basic and acidic residues" evidence="7">
    <location>
        <begin position="46"/>
        <end position="55"/>
    </location>
</feature>
<dbReference type="FunCoup" id="A0A409Y662">
    <property type="interactions" value="49"/>
</dbReference>
<keyword evidence="5" id="KW-0804">Transcription</keyword>
<dbReference type="PANTHER" id="PTHR13011:SF0">
    <property type="entry name" value="GENERAL TRANSCRIPTION FACTOR IIF SUBUNIT 1"/>
    <property type="match status" value="1"/>
</dbReference>
<dbReference type="AlphaFoldDB" id="A0A409Y662"/>
<dbReference type="GO" id="GO:0001096">
    <property type="term" value="F:TFIIF-class transcription factor complex binding"/>
    <property type="evidence" value="ECO:0007669"/>
    <property type="project" value="TreeGrafter"/>
</dbReference>
<reference evidence="8 9" key="1">
    <citation type="journal article" date="2018" name="Evol. Lett.">
        <title>Horizontal gene cluster transfer increased hallucinogenic mushroom diversity.</title>
        <authorList>
            <person name="Reynolds H.T."/>
            <person name="Vijayakumar V."/>
            <person name="Gluck-Thaler E."/>
            <person name="Korotkin H.B."/>
            <person name="Matheny P.B."/>
            <person name="Slot J.C."/>
        </authorList>
    </citation>
    <scope>NUCLEOTIDE SEQUENCE [LARGE SCALE GENOMIC DNA]</scope>
    <source>
        <strain evidence="8 9">2629</strain>
    </source>
</reference>
<feature type="region of interest" description="Disordered" evidence="7">
    <location>
        <begin position="292"/>
        <end position="430"/>
    </location>
</feature>
<sequence>MAPTKPAMSLLFHPKKKPQQQQQQQQAAVKNGSPNPVRRPPPPPVKKQEEEDGLKLPDAPFQEFRLLSSALNGWKYDVMKFDSRKPVDLYQWEKPVRLNRKDLRKDEAATNVLPEAVGPMLGPDGKPVIGADGRVVQVDAEGKPIHLSAGGSNAGPSKDKGKGLNNSKKRFQKKTRQVFYVPDEIRQLRREERYPWVMEDSSATQNEVWIGQMEETSKSETHAFFMPAANDIFKFVPAHRWYKFQKRLKHDLPTDTANVENLYKQAQKRDPSAWLIQRGKTPSAATLATLKADPDGQATQRSLGPGGRKLKTVDSGADNLFDDDEDSKDRRRGLGGEGDLDEQVFEEEFADDEEPMELDADDEEAKEAEQRLKKQYRAANKLRDTGVDESDEEDESKPDKQTKAMQKLIKRREGNDAYESEEEEENPYASSVSILLALSVTLFFNASLQVEEEEEEEEPVLATATAAIQEEQAKIESRAQTPKPNAPRPSGPPGSTISPSHSPSLGGHSVVAKRATSPKIPKPKSNLSRGNSPLGGQAHLAGSRATSPVHELPNGNGLKANLKRKADDSMPGTPTAHVANGNNPLAHKKRKTPVAGGVNVSSEELENMLIEWVRTSANASTRDCIQHFTPYLTDAEKKAEFSAMVKKHAQLKNGVLVLRAATRSGSAAPSPPATS</sequence>
<dbReference type="InterPro" id="IPR011039">
    <property type="entry name" value="TFIIF_interaction"/>
</dbReference>
<evidence type="ECO:0000256" key="1">
    <source>
        <dbReference type="ARBA" id="ARBA00004123"/>
    </source>
</evidence>
<dbReference type="OrthoDB" id="76676at2759"/>
<dbReference type="InParanoid" id="A0A409Y662"/>
<dbReference type="GO" id="GO:0003677">
    <property type="term" value="F:DNA binding"/>
    <property type="evidence" value="ECO:0007669"/>
    <property type="project" value="UniProtKB-KW"/>
</dbReference>
<dbReference type="STRING" id="181874.A0A409Y662"/>
<dbReference type="Proteomes" id="UP000284842">
    <property type="component" value="Unassembled WGS sequence"/>
</dbReference>
<dbReference type="PANTHER" id="PTHR13011">
    <property type="entry name" value="TFIIF-ALPHA"/>
    <property type="match status" value="1"/>
</dbReference>
<comment type="caution">
    <text evidence="8">The sequence shown here is derived from an EMBL/GenBank/DDBJ whole genome shotgun (WGS) entry which is preliminary data.</text>
</comment>
<feature type="compositionally biased region" description="Low complexity" evidence="7">
    <location>
        <begin position="493"/>
        <end position="510"/>
    </location>
</feature>
<accession>A0A409Y662</accession>
<keyword evidence="9" id="KW-1185">Reference proteome</keyword>
<evidence type="ECO:0000313" key="9">
    <source>
        <dbReference type="Proteomes" id="UP000284842"/>
    </source>
</evidence>
<dbReference type="GO" id="GO:0006367">
    <property type="term" value="P:transcription initiation at RNA polymerase II promoter"/>
    <property type="evidence" value="ECO:0007669"/>
    <property type="project" value="InterPro"/>
</dbReference>
<gene>
    <name evidence="8" type="ORF">CVT24_004018</name>
</gene>
<dbReference type="EMBL" id="NHTK01001382">
    <property type="protein sequence ID" value="PPQ98527.1"/>
    <property type="molecule type" value="Genomic_DNA"/>
</dbReference>
<evidence type="ECO:0000256" key="6">
    <source>
        <dbReference type="ARBA" id="ARBA00023242"/>
    </source>
</evidence>
<evidence type="ECO:0000256" key="7">
    <source>
        <dbReference type="SAM" id="MobiDB-lite"/>
    </source>
</evidence>
<name>A0A409Y662_9AGAR</name>
<feature type="region of interest" description="Disordered" evidence="7">
    <location>
        <begin position="449"/>
        <end position="595"/>
    </location>
</feature>
<dbReference type="GO" id="GO:0032968">
    <property type="term" value="P:positive regulation of transcription elongation by RNA polymerase II"/>
    <property type="evidence" value="ECO:0007669"/>
    <property type="project" value="InterPro"/>
</dbReference>
<dbReference type="SUPFAM" id="SSF50916">
    <property type="entry name" value="Rap30/74 interaction domains"/>
    <property type="match status" value="1"/>
</dbReference>
<keyword evidence="3" id="KW-0805">Transcription regulation</keyword>
<feature type="compositionally biased region" description="Acidic residues" evidence="7">
    <location>
        <begin position="450"/>
        <end position="459"/>
    </location>
</feature>
<protein>
    <submittedName>
        <fullName evidence="8">Uncharacterized protein</fullName>
    </submittedName>
</protein>
<feature type="region of interest" description="Disordered" evidence="7">
    <location>
        <begin position="144"/>
        <end position="168"/>
    </location>
</feature>
<feature type="compositionally biased region" description="Acidic residues" evidence="7">
    <location>
        <begin position="338"/>
        <end position="366"/>
    </location>
</feature>
<comment type="similarity">
    <text evidence="2">Belongs to the TFIIF alpha subunit family.</text>
</comment>
<evidence type="ECO:0000256" key="5">
    <source>
        <dbReference type="ARBA" id="ARBA00023163"/>
    </source>
</evidence>
<feature type="compositionally biased region" description="Acidic residues" evidence="7">
    <location>
        <begin position="387"/>
        <end position="396"/>
    </location>
</feature>
<keyword evidence="6" id="KW-0539">Nucleus</keyword>
<evidence type="ECO:0000256" key="4">
    <source>
        <dbReference type="ARBA" id="ARBA00023125"/>
    </source>
</evidence>
<dbReference type="InterPro" id="IPR008851">
    <property type="entry name" value="TFIIF-alpha"/>
</dbReference>
<comment type="subcellular location">
    <subcellularLocation>
        <location evidence="1">Nucleus</location>
    </subcellularLocation>
</comment>